<dbReference type="PANTHER" id="PTHR46797">
    <property type="entry name" value="HTH-TYPE TRANSCRIPTIONAL REGULATOR"/>
    <property type="match status" value="1"/>
</dbReference>
<evidence type="ECO:0000313" key="3">
    <source>
        <dbReference type="EMBL" id="VYU09944.1"/>
    </source>
</evidence>
<dbReference type="RefSeq" id="WP_125336225.1">
    <property type="nucleotide sequence ID" value="NZ_CACRUL010000015.1"/>
</dbReference>
<organism evidence="3">
    <name type="scientific">Streptococcus oralis</name>
    <dbReference type="NCBI Taxonomy" id="1303"/>
    <lineage>
        <taxon>Bacteria</taxon>
        <taxon>Bacillati</taxon>
        <taxon>Bacillota</taxon>
        <taxon>Bacilli</taxon>
        <taxon>Lactobacillales</taxon>
        <taxon>Streptococcaceae</taxon>
        <taxon>Streptococcus</taxon>
    </lineage>
</organism>
<name>A0A6N3C3P1_STROR</name>
<protein>
    <submittedName>
        <fullName evidence="3">Anaerobic benzoate catabolism transcriptional regulator</fullName>
    </submittedName>
</protein>
<dbReference type="SMART" id="SM00530">
    <property type="entry name" value="HTH_XRE"/>
    <property type="match status" value="1"/>
</dbReference>
<evidence type="ECO:0000259" key="2">
    <source>
        <dbReference type="PROSITE" id="PS50943"/>
    </source>
</evidence>
<gene>
    <name evidence="3" type="ORF">SRLFYP117_01035</name>
</gene>
<dbReference type="InterPro" id="IPR050807">
    <property type="entry name" value="TransReg_Diox_bact_type"/>
</dbReference>
<dbReference type="Pfam" id="PF01381">
    <property type="entry name" value="HTH_3"/>
    <property type="match status" value="1"/>
</dbReference>
<dbReference type="GO" id="GO:0003700">
    <property type="term" value="F:DNA-binding transcription factor activity"/>
    <property type="evidence" value="ECO:0007669"/>
    <property type="project" value="TreeGrafter"/>
</dbReference>
<keyword evidence="1" id="KW-0238">DNA-binding</keyword>
<dbReference type="PROSITE" id="PS50943">
    <property type="entry name" value="HTH_CROC1"/>
    <property type="match status" value="1"/>
</dbReference>
<sequence>MKIGELVREYRLSKKLTQQELAEKSDLSLPFINLIENNRRNLSVDALLKILTAMEIDPSDFFRPLSDTSDDNLQLLIEKIQLDKNRTEIIELFLSILSLNEK</sequence>
<evidence type="ECO:0000256" key="1">
    <source>
        <dbReference type="ARBA" id="ARBA00023125"/>
    </source>
</evidence>
<feature type="domain" description="HTH cro/C1-type" evidence="2">
    <location>
        <begin position="7"/>
        <end position="61"/>
    </location>
</feature>
<reference evidence="3" key="1">
    <citation type="submission" date="2019-11" db="EMBL/GenBank/DDBJ databases">
        <authorList>
            <person name="Feng L."/>
        </authorList>
    </citation>
    <scope>NUCLEOTIDE SEQUENCE</scope>
    <source>
        <strain evidence="3">SrubneriLFYP117</strain>
    </source>
</reference>
<dbReference type="AlphaFoldDB" id="A0A6N3C3P1"/>
<dbReference type="EMBL" id="CACRUL010000015">
    <property type="protein sequence ID" value="VYU09944.1"/>
    <property type="molecule type" value="Genomic_DNA"/>
</dbReference>
<dbReference type="CDD" id="cd00093">
    <property type="entry name" value="HTH_XRE"/>
    <property type="match status" value="1"/>
</dbReference>
<dbReference type="GO" id="GO:0003677">
    <property type="term" value="F:DNA binding"/>
    <property type="evidence" value="ECO:0007669"/>
    <property type="project" value="UniProtKB-KW"/>
</dbReference>
<accession>A0A6N3C3P1</accession>
<dbReference type="PANTHER" id="PTHR46797:SF1">
    <property type="entry name" value="METHYLPHOSPHONATE SYNTHASE"/>
    <property type="match status" value="1"/>
</dbReference>
<dbReference type="Gene3D" id="1.10.260.40">
    <property type="entry name" value="lambda repressor-like DNA-binding domains"/>
    <property type="match status" value="1"/>
</dbReference>
<dbReference type="SUPFAM" id="SSF47413">
    <property type="entry name" value="lambda repressor-like DNA-binding domains"/>
    <property type="match status" value="1"/>
</dbReference>
<proteinExistence type="predicted"/>
<dbReference type="InterPro" id="IPR001387">
    <property type="entry name" value="Cro/C1-type_HTH"/>
</dbReference>
<dbReference type="InterPro" id="IPR010982">
    <property type="entry name" value="Lambda_DNA-bd_dom_sf"/>
</dbReference>
<dbReference type="GO" id="GO:0005829">
    <property type="term" value="C:cytosol"/>
    <property type="evidence" value="ECO:0007669"/>
    <property type="project" value="TreeGrafter"/>
</dbReference>